<gene>
    <name evidence="8" type="primary">BGL7</name>
    <name evidence="8" type="ORF">BN1211_3999</name>
</gene>
<comment type="catalytic activity">
    <reaction evidence="1 6">
        <text>Hydrolysis of terminal, non-reducing beta-D-glucosyl residues with release of beta-D-glucose.</text>
        <dbReference type="EC" id="3.2.1.21"/>
    </reaction>
</comment>
<dbReference type="UniPathway" id="UPA00696"/>
<sequence>MCFDVEEVLGQLTIQEKISLVSGVDYWHTAPVHRLNVPSIRTSDGPNGIRGQHHFNSTPTAAIPVGTALGATWNKELLYKAGQLLEKEARAKGAGVVLGPTVNIQRIPNGGRGFESFSEDPLLSGELAASYIKGIQYDGVAACIKHFVGNDQENERFSSNSIISDRALREIYLKPFEIAIEKAKPLALMTSYNKVNGVHASENKILYSILREEWGWDGTVMSDWTGTYSTAEAINAGLDLEMPGPAKFRGVLLQHALLAKTVSLRALDERVKNVLRLVHRVQASQIPERAPETERNLPEDRKLLKELASEGIVLLKNEDNVLPLNRQKKVLVVGPNAPYAIYSGGGSALSTPYYYVSPLEAITSIVGDEKVVYDFGAYNHKYLPSLAQELFNGESNGTLIELFNEPPSVPGRTPFDTIQFKNINYFRMNDYTHPGLKSLRFYATLTSTFIPQHDGEYTFGIAVDGTANLYIDNELVIDNSTNQKLGESFYGSGTVEVYGKYQVKKGKSYALRIEFGSSATSNVSGNRTFSGGGGLRFGGLKIVPNPIETVLQKAKHYDQIVVVTGLNHDHESEGSDRDDLKIPGGSNQLIEALLEANADTVVVIQSGTPVEMPWASRVKALVHQSYGGMEGSNALADVLFGNSNPSGRLPITFPRRLEDTPSYINNTTQNGRVLYGEDIYVGYRYFDKVSRDVLFAFGHGLSYTSFELTGLVVNVNGDLLEASITARNTGQLQGSVVVQLYIGKADSKGRPVKELKAFEKRSLKSGHEQLITFSVPLKTSTSYFDEEVQKWLSSAGEYNVIVGQSSDDVKSVTQAFTLHQSIVY</sequence>
<dbReference type="InterPro" id="IPR050288">
    <property type="entry name" value="Cellulose_deg_GH3"/>
</dbReference>
<keyword evidence="5 6" id="KW-0326">Glycosidase</keyword>
<dbReference type="PANTHER" id="PTHR42715:SF27">
    <property type="entry name" value="BETA-GLUCOSIDASE-RELATED"/>
    <property type="match status" value="1"/>
</dbReference>
<name>A0A0H5C600_CYBJN</name>
<comment type="pathway">
    <text evidence="6">Glycan metabolism; cellulose degradation.</text>
</comment>
<reference evidence="9" key="1">
    <citation type="journal article" date="2015" name="J. Biotechnol.">
        <title>The structure of the Cyberlindnera jadinii genome and its relation to Candida utilis analyzed by the occurrence of single nucleotide polymorphisms.</title>
        <authorList>
            <person name="Rupp O."/>
            <person name="Brinkrolf K."/>
            <person name="Buerth C."/>
            <person name="Kunigo M."/>
            <person name="Schneider J."/>
            <person name="Jaenicke S."/>
            <person name="Goesmann A."/>
            <person name="Puehler A."/>
            <person name="Jaeger K.-E."/>
            <person name="Ernst J.F."/>
        </authorList>
    </citation>
    <scope>NUCLEOTIDE SEQUENCE [LARGE SCALE GENOMIC DNA]</scope>
    <source>
        <strain evidence="9">ATCC 18201 / CBS 1600 / BCRC 20928 / JCM 3617 / NBRC 0987 / NRRL Y-1542</strain>
    </source>
</reference>
<dbReference type="Pfam" id="PF00933">
    <property type="entry name" value="Glyco_hydro_3"/>
    <property type="match status" value="1"/>
</dbReference>
<dbReference type="InterPro" id="IPR013783">
    <property type="entry name" value="Ig-like_fold"/>
</dbReference>
<dbReference type="InterPro" id="IPR002772">
    <property type="entry name" value="Glyco_hydro_3_C"/>
</dbReference>
<proteinExistence type="inferred from homology"/>
<dbReference type="EMBL" id="CDQK01000004">
    <property type="protein sequence ID" value="CEP23418.1"/>
    <property type="molecule type" value="Genomic_DNA"/>
</dbReference>
<dbReference type="SMART" id="SM00758">
    <property type="entry name" value="PA14"/>
    <property type="match status" value="1"/>
</dbReference>
<evidence type="ECO:0000256" key="2">
    <source>
        <dbReference type="ARBA" id="ARBA00005336"/>
    </source>
</evidence>
<keyword evidence="6" id="KW-0119">Carbohydrate metabolism</keyword>
<feature type="domain" description="PA14" evidence="7">
    <location>
        <begin position="393"/>
        <end position="554"/>
    </location>
</feature>
<dbReference type="InterPro" id="IPR019800">
    <property type="entry name" value="Glyco_hydro_3_AS"/>
</dbReference>
<dbReference type="InterPro" id="IPR036962">
    <property type="entry name" value="Glyco_hydro_3_N_sf"/>
</dbReference>
<evidence type="ECO:0000256" key="4">
    <source>
        <dbReference type="ARBA" id="ARBA00022801"/>
    </source>
</evidence>
<dbReference type="GO" id="GO:0030245">
    <property type="term" value="P:cellulose catabolic process"/>
    <property type="evidence" value="ECO:0007669"/>
    <property type="project" value="UniProtKB-UniPathway"/>
</dbReference>
<dbReference type="InterPro" id="IPR001764">
    <property type="entry name" value="Glyco_hydro_3_N"/>
</dbReference>
<dbReference type="InterPro" id="IPR037524">
    <property type="entry name" value="PA14/GLEYA"/>
</dbReference>
<evidence type="ECO:0000313" key="9">
    <source>
        <dbReference type="Proteomes" id="UP000038830"/>
    </source>
</evidence>
<dbReference type="EC" id="3.2.1.21" evidence="3 6"/>
<keyword evidence="4 6" id="KW-0378">Hydrolase</keyword>
<evidence type="ECO:0000256" key="5">
    <source>
        <dbReference type="ARBA" id="ARBA00023295"/>
    </source>
</evidence>
<evidence type="ECO:0000313" key="8">
    <source>
        <dbReference type="EMBL" id="CEP23418.1"/>
    </source>
</evidence>
<dbReference type="Gene3D" id="3.20.20.300">
    <property type="entry name" value="Glycoside hydrolase, family 3, N-terminal domain"/>
    <property type="match status" value="1"/>
</dbReference>
<keyword evidence="6" id="KW-0624">Polysaccharide degradation</keyword>
<dbReference type="InterPro" id="IPR017853">
    <property type="entry name" value="GH"/>
</dbReference>
<dbReference type="Pfam" id="PF14310">
    <property type="entry name" value="Fn3-like"/>
    <property type="match status" value="1"/>
</dbReference>
<dbReference type="Pfam" id="PF07691">
    <property type="entry name" value="PA14"/>
    <property type="match status" value="1"/>
</dbReference>
<comment type="similarity">
    <text evidence="2 6">Belongs to the glycosyl hydrolase 3 family.</text>
</comment>
<evidence type="ECO:0000256" key="1">
    <source>
        <dbReference type="ARBA" id="ARBA00000448"/>
    </source>
</evidence>
<dbReference type="PANTHER" id="PTHR42715">
    <property type="entry name" value="BETA-GLUCOSIDASE"/>
    <property type="match status" value="1"/>
</dbReference>
<evidence type="ECO:0000256" key="3">
    <source>
        <dbReference type="ARBA" id="ARBA00012744"/>
    </source>
</evidence>
<dbReference type="AlphaFoldDB" id="A0A0H5C600"/>
<dbReference type="Proteomes" id="UP000038830">
    <property type="component" value="Unassembled WGS sequence"/>
</dbReference>
<dbReference type="GO" id="GO:0008422">
    <property type="term" value="F:beta-glucosidase activity"/>
    <property type="evidence" value="ECO:0007669"/>
    <property type="project" value="UniProtKB-EC"/>
</dbReference>
<evidence type="ECO:0000259" key="7">
    <source>
        <dbReference type="PROSITE" id="PS51820"/>
    </source>
</evidence>
<protein>
    <recommendedName>
        <fullName evidence="3 6">beta-glucosidase</fullName>
        <ecNumber evidence="3 6">3.2.1.21</ecNumber>
    </recommendedName>
</protein>
<dbReference type="PROSITE" id="PS51820">
    <property type="entry name" value="PA14"/>
    <property type="match status" value="1"/>
</dbReference>
<organism evidence="8 9">
    <name type="scientific">Cyberlindnera jadinii (strain ATCC 18201 / CBS 1600 / BCRC 20928 / JCM 3617 / NBRC 0987 / NRRL Y-1542)</name>
    <name type="common">Torula yeast</name>
    <name type="synonym">Candida utilis</name>
    <dbReference type="NCBI Taxonomy" id="983966"/>
    <lineage>
        <taxon>Eukaryota</taxon>
        <taxon>Fungi</taxon>
        <taxon>Dikarya</taxon>
        <taxon>Ascomycota</taxon>
        <taxon>Saccharomycotina</taxon>
        <taxon>Saccharomycetes</taxon>
        <taxon>Phaffomycetales</taxon>
        <taxon>Phaffomycetaceae</taxon>
        <taxon>Cyberlindnera</taxon>
    </lineage>
</organism>
<dbReference type="SUPFAM" id="SSF51445">
    <property type="entry name" value="(Trans)glycosidases"/>
    <property type="match status" value="1"/>
</dbReference>
<dbReference type="PRINTS" id="PR00133">
    <property type="entry name" value="GLHYDRLASE3"/>
</dbReference>
<accession>A0A0H5C600</accession>
<dbReference type="InterPro" id="IPR011658">
    <property type="entry name" value="PA14_dom"/>
</dbReference>
<dbReference type="InterPro" id="IPR036881">
    <property type="entry name" value="Glyco_hydro_3_C_sf"/>
</dbReference>
<dbReference type="SMART" id="SM01217">
    <property type="entry name" value="Fn3_like"/>
    <property type="match status" value="1"/>
</dbReference>
<dbReference type="Pfam" id="PF01915">
    <property type="entry name" value="Glyco_hydro_3_C"/>
    <property type="match status" value="1"/>
</dbReference>
<dbReference type="SUPFAM" id="SSF52279">
    <property type="entry name" value="Beta-D-glucan exohydrolase, C-terminal domain"/>
    <property type="match status" value="1"/>
</dbReference>
<dbReference type="Gene3D" id="2.60.120.260">
    <property type="entry name" value="Galactose-binding domain-like"/>
    <property type="match status" value="1"/>
</dbReference>
<dbReference type="PROSITE" id="PS00775">
    <property type="entry name" value="GLYCOSYL_HYDROL_F3"/>
    <property type="match status" value="1"/>
</dbReference>
<dbReference type="FunFam" id="3.20.20.300:FF:000006">
    <property type="entry name" value="Beta-glucosidase H"/>
    <property type="match status" value="1"/>
</dbReference>
<evidence type="ECO:0000256" key="6">
    <source>
        <dbReference type="RuleBase" id="RU361161"/>
    </source>
</evidence>
<dbReference type="Gene3D" id="2.60.40.10">
    <property type="entry name" value="Immunoglobulins"/>
    <property type="match status" value="1"/>
</dbReference>
<dbReference type="InterPro" id="IPR026891">
    <property type="entry name" value="Fn3-like"/>
</dbReference>
<dbReference type="Gene3D" id="3.40.50.1700">
    <property type="entry name" value="Glycoside hydrolase family 3 C-terminal domain"/>
    <property type="match status" value="1"/>
</dbReference>